<dbReference type="Proteomes" id="UP001595859">
    <property type="component" value="Unassembled WGS sequence"/>
</dbReference>
<dbReference type="SUPFAM" id="SSF55298">
    <property type="entry name" value="YjgF-like"/>
    <property type="match status" value="1"/>
</dbReference>
<dbReference type="Pfam" id="PF01042">
    <property type="entry name" value="Ribonuc_L-PSP"/>
    <property type="match status" value="1"/>
</dbReference>
<proteinExistence type="predicted"/>
<organism evidence="1 2">
    <name type="scientific">Actinophytocola glycyrrhizae</name>
    <dbReference type="NCBI Taxonomy" id="2044873"/>
    <lineage>
        <taxon>Bacteria</taxon>
        <taxon>Bacillati</taxon>
        <taxon>Actinomycetota</taxon>
        <taxon>Actinomycetes</taxon>
        <taxon>Pseudonocardiales</taxon>
        <taxon>Pseudonocardiaceae</taxon>
    </lineage>
</organism>
<protein>
    <submittedName>
        <fullName evidence="1">Rid family hydrolase</fullName>
    </submittedName>
</protein>
<dbReference type="PANTHER" id="PTHR43857">
    <property type="entry name" value="BLR7761 PROTEIN"/>
    <property type="match status" value="1"/>
</dbReference>
<reference evidence="2" key="1">
    <citation type="journal article" date="2019" name="Int. J. Syst. Evol. Microbiol.">
        <title>The Global Catalogue of Microorganisms (GCM) 10K type strain sequencing project: providing services to taxonomists for standard genome sequencing and annotation.</title>
        <authorList>
            <consortium name="The Broad Institute Genomics Platform"/>
            <consortium name="The Broad Institute Genome Sequencing Center for Infectious Disease"/>
            <person name="Wu L."/>
            <person name="Ma J."/>
        </authorList>
    </citation>
    <scope>NUCLEOTIDE SEQUENCE [LARGE SCALE GENOMIC DNA]</scope>
    <source>
        <strain evidence="2">ZS-22-S1</strain>
    </source>
</reference>
<name>A0ABV9SC04_9PSEU</name>
<dbReference type="Gene3D" id="3.30.1330.40">
    <property type="entry name" value="RutC-like"/>
    <property type="match status" value="1"/>
</dbReference>
<evidence type="ECO:0000313" key="1">
    <source>
        <dbReference type="EMBL" id="MFC4858216.1"/>
    </source>
</evidence>
<dbReference type="GO" id="GO:0016787">
    <property type="term" value="F:hydrolase activity"/>
    <property type="evidence" value="ECO:0007669"/>
    <property type="project" value="UniProtKB-KW"/>
</dbReference>
<comment type="caution">
    <text evidence="1">The sequence shown here is derived from an EMBL/GenBank/DDBJ whole genome shotgun (WGS) entry which is preliminary data.</text>
</comment>
<dbReference type="EMBL" id="JBHSIS010000022">
    <property type="protein sequence ID" value="MFC4858216.1"/>
    <property type="molecule type" value="Genomic_DNA"/>
</dbReference>
<dbReference type="RefSeq" id="WP_378060537.1">
    <property type="nucleotide sequence ID" value="NZ_JBHSIS010000022.1"/>
</dbReference>
<accession>A0ABV9SC04</accession>
<keyword evidence="1" id="KW-0378">Hydrolase</keyword>
<evidence type="ECO:0000313" key="2">
    <source>
        <dbReference type="Proteomes" id="UP001595859"/>
    </source>
</evidence>
<keyword evidence="2" id="KW-1185">Reference proteome</keyword>
<sequence>MRENYPSGGDFEDVYGYCRAVRVGDHIHVAGTCARALDGTDTYTQAKEALSIIEAALEEAGSGPAAVVRTVTYVTDIGDRLEVARAHAEMFGDVRPVATLVEVRALVDPRMTVEIEAYAIET</sequence>
<dbReference type="InterPro" id="IPR035959">
    <property type="entry name" value="RutC-like_sf"/>
</dbReference>
<gene>
    <name evidence="1" type="ORF">ACFPCV_32365</name>
</gene>
<dbReference type="InterPro" id="IPR006175">
    <property type="entry name" value="YjgF/YER057c/UK114"/>
</dbReference>
<dbReference type="PANTHER" id="PTHR43857:SF1">
    <property type="entry name" value="YJGH FAMILY PROTEIN"/>
    <property type="match status" value="1"/>
</dbReference>